<gene>
    <name evidence="3" type="ORF">ROA7450_01536</name>
</gene>
<dbReference type="InterPro" id="IPR025178">
    <property type="entry name" value="Lnb_N"/>
</dbReference>
<sequence>MLKVLKVVLKIVLVPVVAVLAVWCGLALWYQFPGSEILRNILIAGIALTGLATMVALFTAKAKRFLTLFAVAFAAVALWWNTIEAPSEGNWAPDVSRQVTGEFDGDLVTLTNVREFGWRTKEDFDAHWTTRTFDLSKLETLDVFMSYWSNQYIAHILVSFGFSDGEHVVWSVEVRRRTDSGYSPVADFFKEHTLVTVASVEQDIAGLRTNIREEDVQLYRTNIPPSAARGLFEQYVSYSNELAEEAKWYNSIFTNCTTVIYFLLESAGIHNAFDWRILVNGYLPEYFYDRGIVQTGLPIDELRELGRIAPKAKEIGLTPAYYDAVRVGVPTP</sequence>
<keyword evidence="1" id="KW-0812">Transmembrane</keyword>
<feature type="transmembrane region" description="Helical" evidence="1">
    <location>
        <begin position="37"/>
        <end position="58"/>
    </location>
</feature>
<feature type="transmembrane region" description="Helical" evidence="1">
    <location>
        <begin position="7"/>
        <end position="31"/>
    </location>
</feature>
<proteinExistence type="predicted"/>
<dbReference type="RefSeq" id="WP_085805093.1">
    <property type="nucleotide sequence ID" value="NZ_FWFX01000004.1"/>
</dbReference>
<accession>A0A1X6YY61</accession>
<evidence type="ECO:0000259" key="2">
    <source>
        <dbReference type="Pfam" id="PF13387"/>
    </source>
</evidence>
<keyword evidence="1" id="KW-1133">Transmembrane helix</keyword>
<name>A0A1X6YY61_9RHOB</name>
<dbReference type="Pfam" id="PF13387">
    <property type="entry name" value="Lnb_N"/>
    <property type="match status" value="1"/>
</dbReference>
<keyword evidence="4" id="KW-1185">Reference proteome</keyword>
<feature type="transmembrane region" description="Helical" evidence="1">
    <location>
        <begin position="65"/>
        <end position="83"/>
    </location>
</feature>
<dbReference type="OrthoDB" id="274718at2"/>
<dbReference type="Proteomes" id="UP000193061">
    <property type="component" value="Unassembled WGS sequence"/>
</dbReference>
<evidence type="ECO:0000313" key="3">
    <source>
        <dbReference type="EMBL" id="SLN34343.1"/>
    </source>
</evidence>
<evidence type="ECO:0000256" key="1">
    <source>
        <dbReference type="SAM" id="Phobius"/>
    </source>
</evidence>
<organism evidence="3 4">
    <name type="scientific">Roseovarius albus</name>
    <dbReference type="NCBI Taxonomy" id="1247867"/>
    <lineage>
        <taxon>Bacteria</taxon>
        <taxon>Pseudomonadati</taxon>
        <taxon>Pseudomonadota</taxon>
        <taxon>Alphaproteobacteria</taxon>
        <taxon>Rhodobacterales</taxon>
        <taxon>Roseobacteraceae</taxon>
        <taxon>Roseovarius</taxon>
    </lineage>
</organism>
<dbReference type="AlphaFoldDB" id="A0A1X6YY61"/>
<protein>
    <recommendedName>
        <fullName evidence="2">Lnb N-terminal periplasmic domain-containing protein</fullName>
    </recommendedName>
</protein>
<reference evidence="3 4" key="1">
    <citation type="submission" date="2017-03" db="EMBL/GenBank/DDBJ databases">
        <authorList>
            <person name="Afonso C.L."/>
            <person name="Miller P.J."/>
            <person name="Scott M.A."/>
            <person name="Spackman E."/>
            <person name="Goraichik I."/>
            <person name="Dimitrov K.M."/>
            <person name="Suarez D.L."/>
            <person name="Swayne D.E."/>
        </authorList>
    </citation>
    <scope>NUCLEOTIDE SEQUENCE [LARGE SCALE GENOMIC DNA]</scope>
    <source>
        <strain evidence="3 4">CECT 7450</strain>
    </source>
</reference>
<feature type="domain" description="Lnb N-terminal periplasmic" evidence="2">
    <location>
        <begin position="126"/>
        <end position="279"/>
    </location>
</feature>
<evidence type="ECO:0000313" key="4">
    <source>
        <dbReference type="Proteomes" id="UP000193061"/>
    </source>
</evidence>
<dbReference type="EMBL" id="FWFX01000004">
    <property type="protein sequence ID" value="SLN34343.1"/>
    <property type="molecule type" value="Genomic_DNA"/>
</dbReference>
<keyword evidence="1" id="KW-0472">Membrane</keyword>